<protein>
    <submittedName>
        <fullName evidence="1">Uncharacterized protein</fullName>
    </submittedName>
</protein>
<evidence type="ECO:0000313" key="2">
    <source>
        <dbReference type="Proteomes" id="UP000053573"/>
    </source>
</evidence>
<keyword evidence="2" id="KW-1185">Reference proteome</keyword>
<sequence length="83" mass="9435">MVAMRAPSLKPKGISTCRYPRQATINISVHTNLRSQRRLTNCSMKRNLTSLIYSSSMAIASQLCFRRKKQLTPTLTMKFTKNG</sequence>
<dbReference type="Proteomes" id="UP000053573">
    <property type="component" value="Unassembled WGS sequence"/>
</dbReference>
<name>A0A0H1B8A4_9EURO</name>
<evidence type="ECO:0000313" key="1">
    <source>
        <dbReference type="EMBL" id="KLJ07630.1"/>
    </source>
</evidence>
<dbReference type="AlphaFoldDB" id="A0A0H1B8A4"/>
<comment type="caution">
    <text evidence="1">The sequence shown here is derived from an EMBL/GenBank/DDBJ whole genome shotgun (WGS) entry which is preliminary data.</text>
</comment>
<reference evidence="2" key="1">
    <citation type="journal article" date="2015" name="PLoS Genet.">
        <title>The dynamic genome and transcriptome of the human fungal pathogen Blastomyces and close relative Emmonsia.</title>
        <authorList>
            <person name="Munoz J.F."/>
            <person name="Gauthier G.M."/>
            <person name="Desjardins C.A."/>
            <person name="Gallo J.E."/>
            <person name="Holder J."/>
            <person name="Sullivan T.D."/>
            <person name="Marty A.J."/>
            <person name="Carmen J.C."/>
            <person name="Chen Z."/>
            <person name="Ding L."/>
            <person name="Gujja S."/>
            <person name="Magrini V."/>
            <person name="Misas E."/>
            <person name="Mitreva M."/>
            <person name="Priest M."/>
            <person name="Saif S."/>
            <person name="Whiston E.A."/>
            <person name="Young S."/>
            <person name="Zeng Q."/>
            <person name="Goldman W.E."/>
            <person name="Mardis E.R."/>
            <person name="Taylor J.W."/>
            <person name="McEwen J.G."/>
            <person name="Clay O.K."/>
            <person name="Klein B.S."/>
            <person name="Cuomo C.A."/>
        </authorList>
    </citation>
    <scope>NUCLEOTIDE SEQUENCE [LARGE SCALE GENOMIC DNA]</scope>
    <source>
        <strain evidence="2">UAMH 139</strain>
    </source>
</reference>
<proteinExistence type="predicted"/>
<organism evidence="1 2">
    <name type="scientific">Blastomyces silverae</name>
    <dbReference type="NCBI Taxonomy" id="2060906"/>
    <lineage>
        <taxon>Eukaryota</taxon>
        <taxon>Fungi</taxon>
        <taxon>Dikarya</taxon>
        <taxon>Ascomycota</taxon>
        <taxon>Pezizomycotina</taxon>
        <taxon>Eurotiomycetes</taxon>
        <taxon>Eurotiomycetidae</taxon>
        <taxon>Onygenales</taxon>
        <taxon>Ajellomycetaceae</taxon>
        <taxon>Blastomyces</taxon>
    </lineage>
</organism>
<dbReference type="EMBL" id="LDEV01002788">
    <property type="protein sequence ID" value="KLJ07630.1"/>
    <property type="molecule type" value="Genomic_DNA"/>
</dbReference>
<gene>
    <name evidence="1" type="ORF">EMPG_16900</name>
</gene>
<accession>A0A0H1B8A4</accession>